<comment type="caution">
    <text evidence="2">The sequence shown here is derived from an EMBL/GenBank/DDBJ whole genome shotgun (WGS) entry which is preliminary data.</text>
</comment>
<feature type="compositionally biased region" description="Acidic residues" evidence="1">
    <location>
        <begin position="79"/>
        <end position="95"/>
    </location>
</feature>
<keyword evidence="3" id="KW-1185">Reference proteome</keyword>
<dbReference type="EMBL" id="SPLM01000037">
    <property type="protein sequence ID" value="TMW65796.1"/>
    <property type="molecule type" value="Genomic_DNA"/>
</dbReference>
<proteinExistence type="predicted"/>
<feature type="compositionally biased region" description="Basic residues" evidence="1">
    <location>
        <begin position="109"/>
        <end position="123"/>
    </location>
</feature>
<evidence type="ECO:0000256" key="1">
    <source>
        <dbReference type="SAM" id="MobiDB-lite"/>
    </source>
</evidence>
<feature type="region of interest" description="Disordered" evidence="1">
    <location>
        <begin position="1"/>
        <end position="153"/>
    </location>
</feature>
<evidence type="ECO:0000313" key="3">
    <source>
        <dbReference type="Proteomes" id="UP000794436"/>
    </source>
</evidence>
<dbReference type="Gene3D" id="3.80.10.10">
    <property type="entry name" value="Ribonuclease Inhibitor"/>
    <property type="match status" value="1"/>
</dbReference>
<feature type="compositionally biased region" description="Low complexity" evidence="1">
    <location>
        <begin position="39"/>
        <end position="53"/>
    </location>
</feature>
<reference evidence="2" key="1">
    <citation type="submission" date="2019-03" db="EMBL/GenBank/DDBJ databases">
        <title>Long read genome sequence of the mycoparasitic Pythium oligandrum ATCC 38472 isolated from sugarbeet rhizosphere.</title>
        <authorList>
            <person name="Gaulin E."/>
        </authorList>
    </citation>
    <scope>NUCLEOTIDE SEQUENCE</scope>
    <source>
        <strain evidence="2">ATCC 38472_TT</strain>
    </source>
</reference>
<dbReference type="Proteomes" id="UP000794436">
    <property type="component" value="Unassembled WGS sequence"/>
</dbReference>
<accession>A0A8K1CLF2</accession>
<protein>
    <submittedName>
        <fullName evidence="2">Uncharacterized protein</fullName>
    </submittedName>
</protein>
<evidence type="ECO:0000313" key="2">
    <source>
        <dbReference type="EMBL" id="TMW65796.1"/>
    </source>
</evidence>
<sequence>MASPSRGLFASLRRFLPSRRRAPRVVVQPTPTQPPPAAPLTNAANLLSALAASHPGDANNIPEQPVATEVRPAPPKEEEQFEDVDDEEDSEGDGEQADRVGDGVAAKPGKSKAKKKAKRRTTWVRKLLDQESAAPKDRVHRKKRKPRTDTESGLRRCHVIHTRAVDEHLKLLGCVMNFLEPLQPARRCATVNKVWAAAVAQYYTRYCTPPRPYAFLKQFMFNQEHAKNGLLRRTLEFLSVPDRIHASETSHVFQKVADTLSLAFIGSISANRFLTLISYDRINVRFPQTRKLEFDRVSIVDTARILRYMSESDDEHFVSVTELVFKRLRGIADEKQFLQLIQALFSDSISRQLERLVLSDTSLEDMHFRHLARLFYDGRFPALQHLDISKNAFSSRFMRDWSRCFHEDRFQALRALDISANEIPSHSLTSIADTLFEANCVALHALNLARNGPTRSLVRFQQLTRSHKCPSLACLQVSYAQSESEGYAFVRHVRARMSVEELRRRKQLKFEERMRAIEANNRIKACRAEARCKRQGRCLREMYDHMESEADRALRRRKRVRKSTHLHIHEEIQRLKQDKYHERVCRELERKIKGNVAISV</sequence>
<feature type="compositionally biased region" description="Basic and acidic residues" evidence="1">
    <location>
        <begin position="126"/>
        <end position="137"/>
    </location>
</feature>
<dbReference type="AlphaFoldDB" id="A0A8K1CLF2"/>
<name>A0A8K1CLF2_PYTOL</name>
<dbReference type="OrthoDB" id="120976at2759"/>
<dbReference type="SUPFAM" id="SSF52047">
    <property type="entry name" value="RNI-like"/>
    <property type="match status" value="1"/>
</dbReference>
<organism evidence="2 3">
    <name type="scientific">Pythium oligandrum</name>
    <name type="common">Mycoparasitic fungus</name>
    <dbReference type="NCBI Taxonomy" id="41045"/>
    <lineage>
        <taxon>Eukaryota</taxon>
        <taxon>Sar</taxon>
        <taxon>Stramenopiles</taxon>
        <taxon>Oomycota</taxon>
        <taxon>Peronosporomycetes</taxon>
        <taxon>Pythiales</taxon>
        <taxon>Pythiaceae</taxon>
        <taxon>Pythium</taxon>
    </lineage>
</organism>
<dbReference type="InterPro" id="IPR032675">
    <property type="entry name" value="LRR_dom_sf"/>
</dbReference>
<gene>
    <name evidence="2" type="ORF">Poli38472_008438</name>
</gene>